<evidence type="ECO:0000313" key="2">
    <source>
        <dbReference type="EMBL" id="GBP64603.1"/>
    </source>
</evidence>
<gene>
    <name evidence="2" type="ORF">EVAR_32761_1</name>
</gene>
<proteinExistence type="predicted"/>
<protein>
    <submittedName>
        <fullName evidence="2">Uncharacterized protein</fullName>
    </submittedName>
</protein>
<keyword evidence="3" id="KW-1185">Reference proteome</keyword>
<dbReference type="AlphaFoldDB" id="A0A4C1XNH2"/>
<reference evidence="2 3" key="1">
    <citation type="journal article" date="2019" name="Commun. Biol.">
        <title>The bagworm genome reveals a unique fibroin gene that provides high tensile strength.</title>
        <authorList>
            <person name="Kono N."/>
            <person name="Nakamura H."/>
            <person name="Ohtoshi R."/>
            <person name="Tomita M."/>
            <person name="Numata K."/>
            <person name="Arakawa K."/>
        </authorList>
    </citation>
    <scope>NUCLEOTIDE SEQUENCE [LARGE SCALE GENOMIC DNA]</scope>
</reference>
<feature type="compositionally biased region" description="Gly residues" evidence="1">
    <location>
        <begin position="427"/>
        <end position="437"/>
    </location>
</feature>
<sequence length="460" mass="51668">MKKDGWWSGRSDSPFSPELTASHSSAAVFAFTAAKHRCRRVRAGARGPRYFARSSAALRRRPRAGGRVAGPPTTPRRSLAETLQWKLFRNSGESQKLVKTNKPSSVCGRRGALRRQFTARLRNPQLSRIRRNLNRNQSANALPFAHWPLSKYWPLPLEERNLKVAEGPEDQNAYEFARAVLTRRAAGAPCWELLFIFFIVLWLCSADGTGNYGHLSFGLPALERMSSCRSRFWSGLQELSLNGRITSVFPENPISHRSHWPCSCCGPVGHIKRTRCLRYVPKRRAGAWSQRRSECRRSSALEPSAAIHRGLTHGCCAPRPAPPRRACPTMNTSRLVYYLNPNLRLLLLELLKSPAADSPQRPAVKYFKYFRQFSRFVTKKKKLVACKVGIRAKVLRDNDFEWARGGRPFGAELEKCIFPVKQRCGRGGAGTGPGPGRGARMKVSSGRPSPRLYVVDSSEV</sequence>
<dbReference type="EMBL" id="BGZK01000902">
    <property type="protein sequence ID" value="GBP64603.1"/>
    <property type="molecule type" value="Genomic_DNA"/>
</dbReference>
<comment type="caution">
    <text evidence="2">The sequence shown here is derived from an EMBL/GenBank/DDBJ whole genome shotgun (WGS) entry which is preliminary data.</text>
</comment>
<name>A0A4C1XNH2_EUMVA</name>
<feature type="region of interest" description="Disordered" evidence="1">
    <location>
        <begin position="427"/>
        <end position="450"/>
    </location>
</feature>
<dbReference type="Proteomes" id="UP000299102">
    <property type="component" value="Unassembled WGS sequence"/>
</dbReference>
<feature type="region of interest" description="Disordered" evidence="1">
    <location>
        <begin position="55"/>
        <end position="76"/>
    </location>
</feature>
<accession>A0A4C1XNH2</accession>
<evidence type="ECO:0000256" key="1">
    <source>
        <dbReference type="SAM" id="MobiDB-lite"/>
    </source>
</evidence>
<evidence type="ECO:0000313" key="3">
    <source>
        <dbReference type="Proteomes" id="UP000299102"/>
    </source>
</evidence>
<organism evidence="2 3">
    <name type="scientific">Eumeta variegata</name>
    <name type="common">Bagworm moth</name>
    <name type="synonym">Eumeta japonica</name>
    <dbReference type="NCBI Taxonomy" id="151549"/>
    <lineage>
        <taxon>Eukaryota</taxon>
        <taxon>Metazoa</taxon>
        <taxon>Ecdysozoa</taxon>
        <taxon>Arthropoda</taxon>
        <taxon>Hexapoda</taxon>
        <taxon>Insecta</taxon>
        <taxon>Pterygota</taxon>
        <taxon>Neoptera</taxon>
        <taxon>Endopterygota</taxon>
        <taxon>Lepidoptera</taxon>
        <taxon>Glossata</taxon>
        <taxon>Ditrysia</taxon>
        <taxon>Tineoidea</taxon>
        <taxon>Psychidae</taxon>
        <taxon>Oiketicinae</taxon>
        <taxon>Eumeta</taxon>
    </lineage>
</organism>